<keyword evidence="3" id="KW-0285">Flavoprotein</keyword>
<evidence type="ECO:0000256" key="7">
    <source>
        <dbReference type="ARBA" id="ARBA00038897"/>
    </source>
</evidence>
<evidence type="ECO:0000313" key="9">
    <source>
        <dbReference type="EMBL" id="KLU67262.1"/>
    </source>
</evidence>
<dbReference type="AlphaFoldDB" id="A0A0J1FVD1"/>
<dbReference type="GO" id="GO:0071949">
    <property type="term" value="F:FAD binding"/>
    <property type="evidence" value="ECO:0007669"/>
    <property type="project" value="InterPro"/>
</dbReference>
<dbReference type="PANTHER" id="PTHR11748">
    <property type="entry name" value="D-LACTATE DEHYDROGENASE"/>
    <property type="match status" value="1"/>
</dbReference>
<keyword evidence="10" id="KW-1185">Reference proteome</keyword>
<dbReference type="PANTHER" id="PTHR11748:SF111">
    <property type="entry name" value="D-LACTATE DEHYDROGENASE, MITOCHONDRIAL-RELATED"/>
    <property type="match status" value="1"/>
</dbReference>
<comment type="cofactor">
    <cofactor evidence="1">
        <name>FAD</name>
        <dbReference type="ChEBI" id="CHEBI:57692"/>
    </cofactor>
</comment>
<sequence length="434" mass="46286">MSNVNISKLKAIVGDNNVIDSPSEMAKYLKGQGKPAVVVLPGNTSEVSNIVKLANEQNVKIAVGGAGVGTKGLSGGIAMVMSRMNRILEMDHLNLVAYVEPGLLHKEFLLKVGEAGLNFPPEPYEVETSSIGGCFSIGDSDSKSFEYGPTRTFLLGFEMVLPTGEILEIGNKCIKNVSGLDFIHFAVGSQGTFGIFTKLLVKLLPAQEAKRAVIGTFTSIHKANATFNTLIKRNIQPTRMNLLNASLAQNAIPGTEGQLVIIDLQGFKESGKNIANEIAAVLTLGGGTDVKIIEDEVEYDQVVNGWLKVRADLNGKPERTVEFLVGPAKMPQALTQLEALTGDLGTYPGVVVEGLLGYVCLALPEGTDKLALAAKVNRLAMSLGGNVKGLLGHKLKSEAYNDAEMWQQTVGLLQELRQQFDPKGILSPGVSLEA</sequence>
<gene>
    <name evidence="9" type="ORF">DEAC_c04740</name>
</gene>
<evidence type="ECO:0000256" key="3">
    <source>
        <dbReference type="ARBA" id="ARBA00022630"/>
    </source>
</evidence>
<dbReference type="InterPro" id="IPR006094">
    <property type="entry name" value="Oxid_FAD_bind_N"/>
</dbReference>
<dbReference type="InterPro" id="IPR036318">
    <property type="entry name" value="FAD-bd_PCMH-like_sf"/>
</dbReference>
<keyword evidence="5" id="KW-0809">Transit peptide</keyword>
<dbReference type="Proteomes" id="UP000036356">
    <property type="component" value="Unassembled WGS sequence"/>
</dbReference>
<dbReference type="GO" id="GO:1903457">
    <property type="term" value="P:lactate catabolic process"/>
    <property type="evidence" value="ECO:0007669"/>
    <property type="project" value="TreeGrafter"/>
</dbReference>
<evidence type="ECO:0000256" key="5">
    <source>
        <dbReference type="ARBA" id="ARBA00022946"/>
    </source>
</evidence>
<evidence type="ECO:0000256" key="2">
    <source>
        <dbReference type="ARBA" id="ARBA00008000"/>
    </source>
</evidence>
<evidence type="ECO:0000256" key="4">
    <source>
        <dbReference type="ARBA" id="ARBA00022827"/>
    </source>
</evidence>
<accession>A0A0J1FVD1</accession>
<dbReference type="PROSITE" id="PS51387">
    <property type="entry name" value="FAD_PCMH"/>
    <property type="match status" value="1"/>
</dbReference>
<name>A0A0J1FVD1_9FIRM</name>
<dbReference type="STRING" id="476652.DEAC_c04740"/>
<feature type="domain" description="FAD-binding PCMH-type" evidence="8">
    <location>
        <begin position="31"/>
        <end position="206"/>
    </location>
</feature>
<protein>
    <recommendedName>
        <fullName evidence="7">D-lactate dehydrogenase (cytochrome)</fullName>
        <ecNumber evidence="7">1.1.2.4</ecNumber>
    </recommendedName>
</protein>
<keyword evidence="4" id="KW-0274">FAD</keyword>
<dbReference type="RefSeq" id="WP_047808427.1">
    <property type="nucleotide sequence ID" value="NZ_LDZY01000002.1"/>
</dbReference>
<dbReference type="EC" id="1.1.2.4" evidence="7"/>
<dbReference type="Pfam" id="PF02913">
    <property type="entry name" value="FAD-oxidase_C"/>
    <property type="match status" value="1"/>
</dbReference>
<keyword evidence="6 9" id="KW-0560">Oxidoreductase</keyword>
<dbReference type="Gene3D" id="3.30.465.10">
    <property type="match status" value="1"/>
</dbReference>
<dbReference type="GO" id="GO:0004458">
    <property type="term" value="F:D-lactate dehydrogenase (cytochrome) activity"/>
    <property type="evidence" value="ECO:0007669"/>
    <property type="project" value="UniProtKB-EC"/>
</dbReference>
<reference evidence="9 10" key="1">
    <citation type="submission" date="2015-06" db="EMBL/GenBank/DDBJ databases">
        <title>Draft genome of the moderately acidophilic sulfate reducer Candidatus Desulfosporosinus acididurans strain M1.</title>
        <authorList>
            <person name="Poehlein A."/>
            <person name="Petzsch P."/>
            <person name="Johnson B.D."/>
            <person name="Schloemann M."/>
            <person name="Daniel R."/>
            <person name="Muehling M."/>
        </authorList>
    </citation>
    <scope>NUCLEOTIDE SEQUENCE [LARGE SCALE GENOMIC DNA]</scope>
    <source>
        <strain evidence="9 10">M1</strain>
    </source>
</reference>
<dbReference type="Pfam" id="PF01565">
    <property type="entry name" value="FAD_binding_4"/>
    <property type="match status" value="1"/>
</dbReference>
<comment type="similarity">
    <text evidence="2">Belongs to the FAD-binding oxidoreductase/transferase type 4 family.</text>
</comment>
<dbReference type="InterPro" id="IPR016164">
    <property type="entry name" value="FAD-linked_Oxase-like_C"/>
</dbReference>
<evidence type="ECO:0000256" key="1">
    <source>
        <dbReference type="ARBA" id="ARBA00001974"/>
    </source>
</evidence>
<dbReference type="InterPro" id="IPR016169">
    <property type="entry name" value="FAD-bd_PCMH_sub2"/>
</dbReference>
<evidence type="ECO:0000259" key="8">
    <source>
        <dbReference type="PROSITE" id="PS51387"/>
    </source>
</evidence>
<dbReference type="SUPFAM" id="SSF56176">
    <property type="entry name" value="FAD-binding/transporter-associated domain-like"/>
    <property type="match status" value="1"/>
</dbReference>
<dbReference type="EMBL" id="LDZY01000002">
    <property type="protein sequence ID" value="KLU67262.1"/>
    <property type="molecule type" value="Genomic_DNA"/>
</dbReference>
<dbReference type="SUPFAM" id="SSF55103">
    <property type="entry name" value="FAD-linked oxidases, C-terminal domain"/>
    <property type="match status" value="1"/>
</dbReference>
<comment type="caution">
    <text evidence="9">The sequence shown here is derived from an EMBL/GenBank/DDBJ whole genome shotgun (WGS) entry which is preliminary data.</text>
</comment>
<dbReference type="InterPro" id="IPR016166">
    <property type="entry name" value="FAD-bd_PCMH"/>
</dbReference>
<organism evidence="9 10">
    <name type="scientific">Desulfosporosinus acididurans</name>
    <dbReference type="NCBI Taxonomy" id="476652"/>
    <lineage>
        <taxon>Bacteria</taxon>
        <taxon>Bacillati</taxon>
        <taxon>Bacillota</taxon>
        <taxon>Clostridia</taxon>
        <taxon>Eubacteriales</taxon>
        <taxon>Desulfitobacteriaceae</taxon>
        <taxon>Desulfosporosinus</taxon>
    </lineage>
</organism>
<proteinExistence type="inferred from homology"/>
<dbReference type="GO" id="GO:0008720">
    <property type="term" value="F:D-lactate dehydrogenase (NAD+) activity"/>
    <property type="evidence" value="ECO:0007669"/>
    <property type="project" value="TreeGrafter"/>
</dbReference>
<evidence type="ECO:0000256" key="6">
    <source>
        <dbReference type="ARBA" id="ARBA00023002"/>
    </source>
</evidence>
<evidence type="ECO:0000313" key="10">
    <source>
        <dbReference type="Proteomes" id="UP000036356"/>
    </source>
</evidence>
<dbReference type="PATRIC" id="fig|476652.3.peg.479"/>
<dbReference type="InterPro" id="IPR004113">
    <property type="entry name" value="FAD-bd_oxidored_4_C"/>
</dbReference>